<evidence type="ECO:0000313" key="3">
    <source>
        <dbReference type="Proteomes" id="UP000027195"/>
    </source>
</evidence>
<reference evidence="3" key="1">
    <citation type="journal article" date="2014" name="Proc. Natl. Acad. Sci. U.S.A.">
        <title>Extensive sampling of basidiomycete genomes demonstrates inadequacy of the white-rot/brown-rot paradigm for wood decay fungi.</title>
        <authorList>
            <person name="Riley R."/>
            <person name="Salamov A.A."/>
            <person name="Brown D.W."/>
            <person name="Nagy L.G."/>
            <person name="Floudas D."/>
            <person name="Held B.W."/>
            <person name="Levasseur A."/>
            <person name="Lombard V."/>
            <person name="Morin E."/>
            <person name="Otillar R."/>
            <person name="Lindquist E.A."/>
            <person name="Sun H."/>
            <person name="LaButti K.M."/>
            <person name="Schmutz J."/>
            <person name="Jabbour D."/>
            <person name="Luo H."/>
            <person name="Baker S.E."/>
            <person name="Pisabarro A.G."/>
            <person name="Walton J.D."/>
            <person name="Blanchette R.A."/>
            <person name="Henrissat B."/>
            <person name="Martin F."/>
            <person name="Cullen D."/>
            <person name="Hibbett D.S."/>
            <person name="Grigoriev I.V."/>
        </authorList>
    </citation>
    <scope>NUCLEOTIDE SEQUENCE [LARGE SCALE GENOMIC DNA]</scope>
    <source>
        <strain evidence="3">FD-172 SS1</strain>
    </source>
</reference>
<dbReference type="AlphaFoldDB" id="A0A067MSN1"/>
<evidence type="ECO:0000313" key="2">
    <source>
        <dbReference type="EMBL" id="KDQ14817.1"/>
    </source>
</evidence>
<feature type="region of interest" description="Disordered" evidence="1">
    <location>
        <begin position="57"/>
        <end position="145"/>
    </location>
</feature>
<dbReference type="Proteomes" id="UP000027195">
    <property type="component" value="Unassembled WGS sequence"/>
</dbReference>
<proteinExistence type="predicted"/>
<name>A0A067MSN1_BOTB1</name>
<dbReference type="InParanoid" id="A0A067MSN1"/>
<feature type="compositionally biased region" description="Basic and acidic residues" evidence="1">
    <location>
        <begin position="136"/>
        <end position="145"/>
    </location>
</feature>
<feature type="compositionally biased region" description="Acidic residues" evidence="1">
    <location>
        <begin position="117"/>
        <end position="128"/>
    </location>
</feature>
<organism evidence="2 3">
    <name type="scientific">Botryobasidium botryosum (strain FD-172 SS1)</name>
    <dbReference type="NCBI Taxonomy" id="930990"/>
    <lineage>
        <taxon>Eukaryota</taxon>
        <taxon>Fungi</taxon>
        <taxon>Dikarya</taxon>
        <taxon>Basidiomycota</taxon>
        <taxon>Agaricomycotina</taxon>
        <taxon>Agaricomycetes</taxon>
        <taxon>Cantharellales</taxon>
        <taxon>Botryobasidiaceae</taxon>
        <taxon>Botryobasidium</taxon>
    </lineage>
</organism>
<dbReference type="HOGENOM" id="CLU_405430_0_0_1"/>
<protein>
    <submittedName>
        <fullName evidence="2">Uncharacterized protein</fullName>
    </submittedName>
</protein>
<dbReference type="EMBL" id="KL198035">
    <property type="protein sequence ID" value="KDQ14817.1"/>
    <property type="molecule type" value="Genomic_DNA"/>
</dbReference>
<gene>
    <name evidence="2" type="ORF">BOTBODRAFT_187564</name>
</gene>
<sequence length="678" mass="73794">MTKAGACIARRRLPDILYIDNGDEPGDFGATRKSAREVRVEAPPEPGVYDHASHYADAQGNQDHHPYLSEITMNESPPPSPISEVSTLSDADADWLDIASLDSVSGGESLPPSEADSVSESERDDLEDHDLTLTSGDERLAGEWEGIIDRMSGDSESEDELPAHAVAPTEPNQLEYLPHFNADVLQPAISNDAPETADHADSPSTSIIESPASSLTEIGYSASTIAPSEISAPLSSSTPTRDLEGLKAVRRRRTLSTPSIQLVYPNPLRPSHEESTYDNLELTASDCSTVAETQRAAPIIDNSLSFGDASFAGSPLVVSKVSSAPSIIELKDEEREDEVPHASFLEVSNRPAPATGYGYGWVRQPLVISLITLLLGSIIYNAAKATSPAPAPALKATPTRAQGRSQFWELLNPTNTSSSNAPAAIDCAQLSKLFKNRDISAAQSPWAAMQREAQCEERHASKRRRLRGPPRECVTLDPQRGCTSVEKPEEGSNAPAQGWLGGLLNTGLPPAASRAGIEAPKERVLSTIQHDPRTQLLPVTRSLRLALKRDLQSLMLALNELVALMSSYTGSVASKGYAFVGERLARRQERIRQNKKKIRQFARRANDRAAQGFKVTLEAAKEGAREGFKQTLAFADQASGIWEQFEKKVEEGKLRARERLSKRAQSSRRYRQACKVHF</sequence>
<feature type="region of interest" description="Disordered" evidence="1">
    <location>
        <begin position="455"/>
        <end position="496"/>
    </location>
</feature>
<accession>A0A067MSN1</accession>
<keyword evidence="3" id="KW-1185">Reference proteome</keyword>
<evidence type="ECO:0000256" key="1">
    <source>
        <dbReference type="SAM" id="MobiDB-lite"/>
    </source>
</evidence>